<reference evidence="9 11" key="2">
    <citation type="submission" date="2022-03" db="EMBL/GenBank/DDBJ databases">
        <title>Genome sequencing of Morococcus cerebrosus.</title>
        <authorList>
            <person name="Baek M.-G."/>
            <person name="Yi H."/>
        </authorList>
    </citation>
    <scope>NUCLEOTIDE SEQUENCE [LARGE SCALE GENOMIC DNA]</scope>
    <source>
        <strain evidence="9 11">CIP 81.93</strain>
    </source>
</reference>
<dbReference type="AlphaFoldDB" id="A0A0C1H816"/>
<dbReference type="InterPro" id="IPR007485">
    <property type="entry name" value="LPS_assembly_LptE"/>
</dbReference>
<evidence type="ECO:0000256" key="1">
    <source>
        <dbReference type="ARBA" id="ARBA00022729"/>
    </source>
</evidence>
<comment type="similarity">
    <text evidence="6">Belongs to the LptE lipoprotein family.</text>
</comment>
<comment type="function">
    <text evidence="6">Together with LptD, is involved in the assembly of lipopolysaccharide (LPS) at the surface of the outer membrane. Required for the proper assembly of LptD. Binds LPS and may serve as the LPS recognition site at the outer membrane.</text>
</comment>
<dbReference type="GO" id="GO:0043165">
    <property type="term" value="P:Gram-negative-bacterium-type cell outer membrane assembly"/>
    <property type="evidence" value="ECO:0007669"/>
    <property type="project" value="UniProtKB-UniRule"/>
</dbReference>
<evidence type="ECO:0000313" key="8">
    <source>
        <dbReference type="EMBL" id="KIC10197.1"/>
    </source>
</evidence>
<keyword evidence="11" id="KW-1185">Reference proteome</keyword>
<keyword evidence="1 6" id="KW-0732">Signal</keyword>
<accession>A0A0C1H816</accession>
<organism evidence="8 10">
    <name type="scientific">Morococcus cerebrosus</name>
    <dbReference type="NCBI Taxonomy" id="1056807"/>
    <lineage>
        <taxon>Bacteria</taxon>
        <taxon>Pseudomonadati</taxon>
        <taxon>Pseudomonadota</taxon>
        <taxon>Betaproteobacteria</taxon>
        <taxon>Neisseriales</taxon>
        <taxon>Neisseriaceae</taxon>
        <taxon>Morococcus</taxon>
    </lineage>
</organism>
<evidence type="ECO:0000256" key="6">
    <source>
        <dbReference type="HAMAP-Rule" id="MF_01186"/>
    </source>
</evidence>
<evidence type="ECO:0000256" key="3">
    <source>
        <dbReference type="ARBA" id="ARBA00023139"/>
    </source>
</evidence>
<feature type="signal peptide" evidence="7">
    <location>
        <begin position="1"/>
        <end position="21"/>
    </location>
</feature>
<name>A0A0C1H816_9NEIS</name>
<dbReference type="RefSeq" id="WP_003767304.1">
    <property type="nucleotide sequence ID" value="NZ_CP094242.1"/>
</dbReference>
<evidence type="ECO:0000256" key="7">
    <source>
        <dbReference type="SAM" id="SignalP"/>
    </source>
</evidence>
<dbReference type="PANTHER" id="PTHR38098">
    <property type="entry name" value="LPS-ASSEMBLY LIPOPROTEIN LPTE"/>
    <property type="match status" value="1"/>
</dbReference>
<dbReference type="Gene3D" id="3.30.160.150">
    <property type="entry name" value="Lipoprotein like domain"/>
    <property type="match status" value="1"/>
</dbReference>
<proteinExistence type="inferred from homology"/>
<reference evidence="8 10" key="1">
    <citation type="submission" date="2014-12" db="EMBL/GenBank/DDBJ databases">
        <title>Genome sequence of Morococcus cerebrosus.</title>
        <authorList>
            <person name="Shin S.-K."/>
            <person name="Yi H."/>
        </authorList>
    </citation>
    <scope>NUCLEOTIDE SEQUENCE [LARGE SCALE GENOMIC DNA]</scope>
    <source>
        <strain evidence="8 10">CIP 81.93</strain>
    </source>
</reference>
<dbReference type="Pfam" id="PF04390">
    <property type="entry name" value="LptE"/>
    <property type="match status" value="1"/>
</dbReference>
<dbReference type="PANTHER" id="PTHR38098:SF1">
    <property type="entry name" value="LPS-ASSEMBLY LIPOPROTEIN LPTE"/>
    <property type="match status" value="1"/>
</dbReference>
<protein>
    <recommendedName>
        <fullName evidence="6">LPS-assembly lipoprotein LptE</fullName>
    </recommendedName>
</protein>
<dbReference type="Proteomes" id="UP000031390">
    <property type="component" value="Unassembled WGS sequence"/>
</dbReference>
<dbReference type="EMBL" id="JUFZ01000030">
    <property type="protein sequence ID" value="KIC10197.1"/>
    <property type="molecule type" value="Genomic_DNA"/>
</dbReference>
<dbReference type="Proteomes" id="UP000829504">
    <property type="component" value="Chromosome"/>
</dbReference>
<dbReference type="EMBL" id="CP094242">
    <property type="protein sequence ID" value="UNV87664.1"/>
    <property type="molecule type" value="Genomic_DNA"/>
</dbReference>
<keyword evidence="2 6" id="KW-0472">Membrane</keyword>
<dbReference type="GO" id="GO:1990351">
    <property type="term" value="C:transporter complex"/>
    <property type="evidence" value="ECO:0007669"/>
    <property type="project" value="TreeGrafter"/>
</dbReference>
<dbReference type="PROSITE" id="PS51257">
    <property type="entry name" value="PROKAR_LIPOPROTEIN"/>
    <property type="match status" value="1"/>
</dbReference>
<sequence length="159" mass="17694">MNKILMTAAVLLLSACGFHLKGMGGTARTLPYPAWHIQNASVMQKALENALRRVDGKPVSAAEAQMTLNIKGIETRQDIYTITRAALVNEYLLTLRVEAQAMRNGEPVGEPITVLVNRTMDYNDSEVLGKQEESETIWAEMRADAADQIVRRLTFLKAY</sequence>
<comment type="subunit">
    <text evidence="6">Component of the lipopolysaccharide transport and assembly complex. Interacts with LptD.</text>
</comment>
<dbReference type="PATRIC" id="fig|1056807.3.peg.739"/>
<evidence type="ECO:0000313" key="11">
    <source>
        <dbReference type="Proteomes" id="UP000829504"/>
    </source>
</evidence>
<keyword evidence="5 6" id="KW-0449">Lipoprotein</keyword>
<evidence type="ECO:0000256" key="2">
    <source>
        <dbReference type="ARBA" id="ARBA00023136"/>
    </source>
</evidence>
<evidence type="ECO:0000313" key="10">
    <source>
        <dbReference type="Proteomes" id="UP000031390"/>
    </source>
</evidence>
<keyword evidence="3 6" id="KW-0564">Palmitate</keyword>
<keyword evidence="4 6" id="KW-0998">Cell outer membrane</keyword>
<comment type="subcellular location">
    <subcellularLocation>
        <location evidence="6">Cell outer membrane</location>
        <topology evidence="6">Lipid-anchor</topology>
    </subcellularLocation>
</comment>
<evidence type="ECO:0000256" key="4">
    <source>
        <dbReference type="ARBA" id="ARBA00023237"/>
    </source>
</evidence>
<gene>
    <name evidence="6 9" type="primary">lptE</name>
    <name evidence="8" type="ORF">MCC93_07680</name>
    <name evidence="9" type="ORF">MON37_01605</name>
</gene>
<dbReference type="GO" id="GO:0009279">
    <property type="term" value="C:cell outer membrane"/>
    <property type="evidence" value="ECO:0007669"/>
    <property type="project" value="UniProtKB-SubCell"/>
</dbReference>
<evidence type="ECO:0000313" key="9">
    <source>
        <dbReference type="EMBL" id="UNV87664.1"/>
    </source>
</evidence>
<dbReference type="HAMAP" id="MF_01186">
    <property type="entry name" value="LPS_assembly_LptE"/>
    <property type="match status" value="1"/>
</dbReference>
<evidence type="ECO:0000256" key="5">
    <source>
        <dbReference type="ARBA" id="ARBA00023288"/>
    </source>
</evidence>
<feature type="chain" id="PRO_5008828564" description="LPS-assembly lipoprotein LptE" evidence="7">
    <location>
        <begin position="22"/>
        <end position="159"/>
    </location>
</feature>